<keyword evidence="2 6" id="KW-0812">Transmembrane</keyword>
<comment type="subcellular location">
    <subcellularLocation>
        <location evidence="1">Membrane</location>
        <topology evidence="1">Multi-pass membrane protein</topology>
    </subcellularLocation>
</comment>
<feature type="transmembrane region" description="Helical" evidence="6">
    <location>
        <begin position="116"/>
        <end position="138"/>
    </location>
</feature>
<dbReference type="PANTHER" id="PTHR33048">
    <property type="entry name" value="PTH11-LIKE INTEGRAL MEMBRANE PROTEIN (AFU_ORTHOLOGUE AFUA_5G11245)"/>
    <property type="match status" value="1"/>
</dbReference>
<comment type="caution">
    <text evidence="8">The sequence shown here is derived from an EMBL/GenBank/DDBJ whole genome shotgun (WGS) entry which is preliminary data.</text>
</comment>
<proteinExistence type="inferred from homology"/>
<evidence type="ECO:0000256" key="5">
    <source>
        <dbReference type="ARBA" id="ARBA00038359"/>
    </source>
</evidence>
<reference evidence="8" key="1">
    <citation type="journal article" date="2020" name="Phytopathology">
        <title>Genome sequence of the chestnut blight fungus Cryphonectria parasitica EP155: A fundamental resource for an archetypical invasive plant pathogen.</title>
        <authorList>
            <person name="Crouch J.A."/>
            <person name="Dawe A."/>
            <person name="Aerts A."/>
            <person name="Barry K."/>
            <person name="Churchill A.C.L."/>
            <person name="Grimwood J."/>
            <person name="Hillman B."/>
            <person name="Milgroom M.G."/>
            <person name="Pangilinan J."/>
            <person name="Smith M."/>
            <person name="Salamov A."/>
            <person name="Schmutz J."/>
            <person name="Yadav J."/>
            <person name="Grigoriev I.V."/>
            <person name="Nuss D."/>
        </authorList>
    </citation>
    <scope>NUCLEOTIDE SEQUENCE</scope>
    <source>
        <strain evidence="8">EP155</strain>
    </source>
</reference>
<organism evidence="8 9">
    <name type="scientific">Cryphonectria parasitica (strain ATCC 38755 / EP155)</name>
    <dbReference type="NCBI Taxonomy" id="660469"/>
    <lineage>
        <taxon>Eukaryota</taxon>
        <taxon>Fungi</taxon>
        <taxon>Dikarya</taxon>
        <taxon>Ascomycota</taxon>
        <taxon>Pezizomycotina</taxon>
        <taxon>Sordariomycetes</taxon>
        <taxon>Sordariomycetidae</taxon>
        <taxon>Diaporthales</taxon>
        <taxon>Cryphonectriaceae</taxon>
        <taxon>Cryphonectria-Endothia species complex</taxon>
        <taxon>Cryphonectria</taxon>
    </lineage>
</organism>
<dbReference type="Proteomes" id="UP000803844">
    <property type="component" value="Unassembled WGS sequence"/>
</dbReference>
<keyword evidence="4 6" id="KW-0472">Membrane</keyword>
<dbReference type="PANTHER" id="PTHR33048:SF123">
    <property type="entry name" value="INTEGRAL MEMBRANE PROTEIN"/>
    <property type="match status" value="1"/>
</dbReference>
<feature type="transmembrane region" description="Helical" evidence="6">
    <location>
        <begin position="235"/>
        <end position="259"/>
    </location>
</feature>
<dbReference type="InterPro" id="IPR049326">
    <property type="entry name" value="Rhodopsin_dom_fungi"/>
</dbReference>
<dbReference type="AlphaFoldDB" id="A0A9P4XV67"/>
<evidence type="ECO:0000256" key="6">
    <source>
        <dbReference type="SAM" id="Phobius"/>
    </source>
</evidence>
<keyword evidence="9" id="KW-1185">Reference proteome</keyword>
<evidence type="ECO:0000313" key="8">
    <source>
        <dbReference type="EMBL" id="KAF3761521.1"/>
    </source>
</evidence>
<feature type="non-terminal residue" evidence="8">
    <location>
        <position position="265"/>
    </location>
</feature>
<dbReference type="EMBL" id="MU032351">
    <property type="protein sequence ID" value="KAF3761521.1"/>
    <property type="molecule type" value="Genomic_DNA"/>
</dbReference>
<dbReference type="GO" id="GO:0016020">
    <property type="term" value="C:membrane"/>
    <property type="evidence" value="ECO:0007669"/>
    <property type="project" value="UniProtKB-SubCell"/>
</dbReference>
<evidence type="ECO:0000256" key="2">
    <source>
        <dbReference type="ARBA" id="ARBA00022692"/>
    </source>
</evidence>
<dbReference type="InterPro" id="IPR052337">
    <property type="entry name" value="SAT4-like"/>
</dbReference>
<comment type="similarity">
    <text evidence="5">Belongs to the SAT4 family.</text>
</comment>
<feature type="non-terminal residue" evidence="8">
    <location>
        <position position="1"/>
    </location>
</feature>
<evidence type="ECO:0000313" key="9">
    <source>
        <dbReference type="Proteomes" id="UP000803844"/>
    </source>
</evidence>
<dbReference type="RefSeq" id="XP_040772500.1">
    <property type="nucleotide sequence ID" value="XM_040915575.1"/>
</dbReference>
<feature type="domain" description="Rhodopsin" evidence="7">
    <location>
        <begin position="19"/>
        <end position="260"/>
    </location>
</feature>
<evidence type="ECO:0000256" key="4">
    <source>
        <dbReference type="ARBA" id="ARBA00023136"/>
    </source>
</evidence>
<dbReference type="OrthoDB" id="3648173at2759"/>
<protein>
    <recommendedName>
        <fullName evidence="7">Rhodopsin domain-containing protein</fullName>
    </recommendedName>
</protein>
<sequence length="265" mass="29610">SLVVNAFLWTTLALTIVILRLYTRAILVRALGWDDCLMAAAMVSRQMNSLCYRGWREKGNKKKPEERKKKKKICMADGVQALYATVPFYCTTQTLYKLSLTMQVSRLLTSMLGKRAILVAMLWIGACGLMTLCGSLFYCFPVSKAWDYTEPGWCVDRGALFFVMSGVNIFNDIVLLVSPLPSLLRANLPQKQQLILICVFLCGIFTTAVSCVRLNAMRVVAISPIIEQPVMAIPINLWSLIEINVAIICGSIPSIKVFVSRVVLR</sequence>
<dbReference type="Pfam" id="PF20684">
    <property type="entry name" value="Fung_rhodopsin"/>
    <property type="match status" value="1"/>
</dbReference>
<name>A0A9P4XV67_CRYP1</name>
<evidence type="ECO:0000256" key="3">
    <source>
        <dbReference type="ARBA" id="ARBA00022989"/>
    </source>
</evidence>
<evidence type="ECO:0000256" key="1">
    <source>
        <dbReference type="ARBA" id="ARBA00004141"/>
    </source>
</evidence>
<gene>
    <name evidence="8" type="ORF">M406DRAFT_220825</name>
</gene>
<feature type="transmembrane region" description="Helical" evidence="6">
    <location>
        <begin position="194"/>
        <end position="215"/>
    </location>
</feature>
<accession>A0A9P4XV67</accession>
<keyword evidence="3 6" id="KW-1133">Transmembrane helix</keyword>
<evidence type="ECO:0000259" key="7">
    <source>
        <dbReference type="Pfam" id="PF20684"/>
    </source>
</evidence>
<dbReference type="GeneID" id="63832704"/>
<feature type="transmembrane region" description="Helical" evidence="6">
    <location>
        <begin position="158"/>
        <end position="182"/>
    </location>
</feature>
<feature type="transmembrane region" description="Helical" evidence="6">
    <location>
        <begin position="6"/>
        <end position="23"/>
    </location>
</feature>